<dbReference type="EMBL" id="CAACVS010000289">
    <property type="protein sequence ID" value="VEU40539.1"/>
    <property type="molecule type" value="Genomic_DNA"/>
</dbReference>
<protein>
    <recommendedName>
        <fullName evidence="6">Septum formation protein Maf</fullName>
    </recommendedName>
</protein>
<dbReference type="SUPFAM" id="SSF52972">
    <property type="entry name" value="ITPase-like"/>
    <property type="match status" value="1"/>
</dbReference>
<dbReference type="InterPro" id="IPR003697">
    <property type="entry name" value="Maf-like"/>
</dbReference>
<evidence type="ECO:0000256" key="2">
    <source>
        <dbReference type="ARBA" id="ARBA00022801"/>
    </source>
</evidence>
<keyword evidence="3" id="KW-0732">Signal</keyword>
<evidence type="ECO:0000256" key="3">
    <source>
        <dbReference type="SAM" id="SignalP"/>
    </source>
</evidence>
<evidence type="ECO:0000313" key="4">
    <source>
        <dbReference type="EMBL" id="VEU40539.1"/>
    </source>
</evidence>
<dbReference type="PANTHER" id="PTHR43213">
    <property type="entry name" value="BIFUNCTIONAL DTTP/UTP PYROPHOSPHATASE/METHYLTRANSFERASE PROTEIN-RELATED"/>
    <property type="match status" value="1"/>
</dbReference>
<evidence type="ECO:0000256" key="1">
    <source>
        <dbReference type="ARBA" id="ARBA00001968"/>
    </source>
</evidence>
<dbReference type="Proteomes" id="UP000291116">
    <property type="component" value="Unassembled WGS sequence"/>
</dbReference>
<dbReference type="InterPro" id="IPR029001">
    <property type="entry name" value="ITPase-like_fam"/>
</dbReference>
<feature type="chain" id="PRO_5019291710" description="Septum formation protein Maf" evidence="3">
    <location>
        <begin position="22"/>
        <end position="279"/>
    </location>
</feature>
<reference evidence="4 5" key="1">
    <citation type="submission" date="2019-01" db="EMBL/GenBank/DDBJ databases">
        <authorList>
            <person name="Ferrante I. M."/>
        </authorList>
    </citation>
    <scope>NUCLEOTIDE SEQUENCE [LARGE SCALE GENOMIC DNA]</scope>
    <source>
        <strain evidence="4 5">B856</strain>
    </source>
</reference>
<dbReference type="NCBIfam" id="TIGR00172">
    <property type="entry name" value="maf"/>
    <property type="match status" value="1"/>
</dbReference>
<proteinExistence type="inferred from homology"/>
<dbReference type="HAMAP" id="MF_00528">
    <property type="entry name" value="Maf"/>
    <property type="match status" value="1"/>
</dbReference>
<dbReference type="Pfam" id="PF02545">
    <property type="entry name" value="Maf"/>
    <property type="match status" value="1"/>
</dbReference>
<dbReference type="OrthoDB" id="10267058at2759"/>
<evidence type="ECO:0000313" key="5">
    <source>
        <dbReference type="Proteomes" id="UP000291116"/>
    </source>
</evidence>
<dbReference type="CDD" id="cd00555">
    <property type="entry name" value="Maf"/>
    <property type="match status" value="1"/>
</dbReference>
<organism evidence="4 5">
    <name type="scientific">Pseudo-nitzschia multistriata</name>
    <dbReference type="NCBI Taxonomy" id="183589"/>
    <lineage>
        <taxon>Eukaryota</taxon>
        <taxon>Sar</taxon>
        <taxon>Stramenopiles</taxon>
        <taxon>Ochrophyta</taxon>
        <taxon>Bacillariophyta</taxon>
        <taxon>Bacillariophyceae</taxon>
        <taxon>Bacillariophycidae</taxon>
        <taxon>Bacillariales</taxon>
        <taxon>Bacillariaceae</taxon>
        <taxon>Pseudo-nitzschia</taxon>
    </lineage>
</organism>
<dbReference type="PANTHER" id="PTHR43213:SF5">
    <property type="entry name" value="BIFUNCTIONAL DTTP_UTP PYROPHOSPHATASE_METHYLTRANSFERASE PROTEIN-RELATED"/>
    <property type="match status" value="1"/>
</dbReference>
<keyword evidence="2" id="KW-0378">Hydrolase</keyword>
<dbReference type="GO" id="GO:0047429">
    <property type="term" value="F:nucleoside triphosphate diphosphatase activity"/>
    <property type="evidence" value="ECO:0007669"/>
    <property type="project" value="InterPro"/>
</dbReference>
<sequence>MKFVGFQPLFVILALIKESYSFTTRDSFSTGSRTTMSAATETDDANKVEEGNLLVSLGDKLDCDATKNMPKLILASQSPRRREILDMMGLREDKQYLVETSPLDESKLQVELGKEELTSIEYTRRLAEAKAIALAEAHVADRKEMGVAYYLGSDTIVELDESILEKPKDADDAKRMLNLLSGRQHHVHTGVALYRLDSTNQITLVDSFVDTACVTFTDLSDADIDAYIISGEPMDKAGSYGIQGIGGQFVKEISGDFFAVMGLPMHRTSKLVAKALQAE</sequence>
<feature type="signal peptide" evidence="3">
    <location>
        <begin position="1"/>
        <end position="21"/>
    </location>
</feature>
<comment type="cofactor">
    <cofactor evidence="1">
        <name>a divalent metal cation</name>
        <dbReference type="ChEBI" id="CHEBI:60240"/>
    </cofactor>
</comment>
<accession>A0A448ZEQ6</accession>
<dbReference type="Gene3D" id="3.90.950.10">
    <property type="match status" value="1"/>
</dbReference>
<gene>
    <name evidence="4" type="ORF">PSNMU_V1.4_AUG-EV-PASAV3_0074280</name>
</gene>
<evidence type="ECO:0008006" key="6">
    <source>
        <dbReference type="Google" id="ProtNLM"/>
    </source>
</evidence>
<keyword evidence="5" id="KW-1185">Reference proteome</keyword>
<name>A0A448ZEQ6_9STRA</name>
<dbReference type="AlphaFoldDB" id="A0A448ZEQ6"/>